<evidence type="ECO:0000256" key="6">
    <source>
        <dbReference type="ARBA" id="ARBA00022989"/>
    </source>
</evidence>
<evidence type="ECO:0000259" key="11">
    <source>
        <dbReference type="Pfam" id="PF02096"/>
    </source>
</evidence>
<dbReference type="InterPro" id="IPR028055">
    <property type="entry name" value="YidC/Oxa/ALB_C"/>
</dbReference>
<protein>
    <submittedName>
        <fullName evidence="12">Membrane protein insertase YidC</fullName>
    </submittedName>
</protein>
<dbReference type="GO" id="GO:0051205">
    <property type="term" value="P:protein insertion into membrane"/>
    <property type="evidence" value="ECO:0007669"/>
    <property type="project" value="TreeGrafter"/>
</dbReference>
<dbReference type="InterPro" id="IPR001708">
    <property type="entry name" value="YidC/ALB3/OXA1/COX18"/>
</dbReference>
<dbReference type="CDD" id="cd20070">
    <property type="entry name" value="5TM_YidC_Alb3"/>
    <property type="match status" value="1"/>
</dbReference>
<evidence type="ECO:0000256" key="4">
    <source>
        <dbReference type="ARBA" id="ARBA00022692"/>
    </source>
</evidence>
<dbReference type="EMBL" id="DVIU01000041">
    <property type="protein sequence ID" value="HIS35387.1"/>
    <property type="molecule type" value="Genomic_DNA"/>
</dbReference>
<keyword evidence="5" id="KW-0653">Protein transport</keyword>
<dbReference type="AlphaFoldDB" id="A0A9D1JLW0"/>
<comment type="subcellular location">
    <subcellularLocation>
        <location evidence="1">Cell membrane</location>
        <topology evidence="1">Multi-pass membrane protein</topology>
    </subcellularLocation>
    <subcellularLocation>
        <location evidence="9">Membrane</location>
        <topology evidence="9">Multi-pass membrane protein</topology>
    </subcellularLocation>
</comment>
<evidence type="ECO:0000256" key="10">
    <source>
        <dbReference type="SAM" id="Phobius"/>
    </source>
</evidence>
<dbReference type="PANTHER" id="PTHR12428">
    <property type="entry name" value="OXA1"/>
    <property type="match status" value="1"/>
</dbReference>
<keyword evidence="2" id="KW-0813">Transport</keyword>
<keyword evidence="8" id="KW-0143">Chaperone</keyword>
<feature type="domain" description="Membrane insertase YidC/Oxa/ALB C-terminal" evidence="11">
    <location>
        <begin position="21"/>
        <end position="334"/>
    </location>
</feature>
<dbReference type="GO" id="GO:0032977">
    <property type="term" value="F:membrane insertase activity"/>
    <property type="evidence" value="ECO:0007669"/>
    <property type="project" value="InterPro"/>
</dbReference>
<evidence type="ECO:0000256" key="5">
    <source>
        <dbReference type="ARBA" id="ARBA00022927"/>
    </source>
</evidence>
<gene>
    <name evidence="12" type="ORF">IAC10_01980</name>
</gene>
<dbReference type="NCBIfam" id="TIGR03592">
    <property type="entry name" value="yidC_oxa1_cterm"/>
    <property type="match status" value="1"/>
</dbReference>
<keyword evidence="3" id="KW-1003">Cell membrane</keyword>
<dbReference type="PANTHER" id="PTHR12428:SF65">
    <property type="entry name" value="CYTOCHROME C OXIDASE ASSEMBLY PROTEIN COX18, MITOCHONDRIAL"/>
    <property type="match status" value="1"/>
</dbReference>
<dbReference type="GO" id="GO:0005886">
    <property type="term" value="C:plasma membrane"/>
    <property type="evidence" value="ECO:0007669"/>
    <property type="project" value="UniProtKB-SubCell"/>
</dbReference>
<evidence type="ECO:0000313" key="12">
    <source>
        <dbReference type="EMBL" id="HIS35387.1"/>
    </source>
</evidence>
<dbReference type="Proteomes" id="UP000823928">
    <property type="component" value="Unassembled WGS sequence"/>
</dbReference>
<evidence type="ECO:0000256" key="8">
    <source>
        <dbReference type="ARBA" id="ARBA00023186"/>
    </source>
</evidence>
<evidence type="ECO:0000256" key="9">
    <source>
        <dbReference type="RuleBase" id="RU003945"/>
    </source>
</evidence>
<evidence type="ECO:0000256" key="2">
    <source>
        <dbReference type="ARBA" id="ARBA00022448"/>
    </source>
</evidence>
<accession>A0A9D1JLW0</accession>
<feature type="transmembrane region" description="Helical" evidence="10">
    <location>
        <begin position="20"/>
        <end position="39"/>
    </location>
</feature>
<evidence type="ECO:0000256" key="7">
    <source>
        <dbReference type="ARBA" id="ARBA00023136"/>
    </source>
</evidence>
<comment type="similarity">
    <text evidence="9">Belongs to the OXA1/ALB3/YidC family.</text>
</comment>
<comment type="caution">
    <text evidence="12">The sequence shown here is derived from an EMBL/GenBank/DDBJ whole genome shotgun (WGS) entry which is preliminary data.</text>
</comment>
<reference evidence="12" key="1">
    <citation type="submission" date="2020-10" db="EMBL/GenBank/DDBJ databases">
        <authorList>
            <person name="Gilroy R."/>
        </authorList>
    </citation>
    <scope>NUCLEOTIDE SEQUENCE</scope>
    <source>
        <strain evidence="12">6276</strain>
    </source>
</reference>
<name>A0A9D1JLW0_9BACT</name>
<dbReference type="Pfam" id="PF02096">
    <property type="entry name" value="60KD_IMP"/>
    <property type="match status" value="1"/>
</dbReference>
<reference evidence="12" key="2">
    <citation type="journal article" date="2021" name="PeerJ">
        <title>Extensive microbial diversity within the chicken gut microbiome revealed by metagenomics and culture.</title>
        <authorList>
            <person name="Gilroy R."/>
            <person name="Ravi A."/>
            <person name="Getino M."/>
            <person name="Pursley I."/>
            <person name="Horton D.L."/>
            <person name="Alikhan N.F."/>
            <person name="Baker D."/>
            <person name="Gharbi K."/>
            <person name="Hall N."/>
            <person name="Watson M."/>
            <person name="Adriaenssens E.M."/>
            <person name="Foster-Nyarko E."/>
            <person name="Jarju S."/>
            <person name="Secka A."/>
            <person name="Antonio M."/>
            <person name="Oren A."/>
            <person name="Chaudhuri R.R."/>
            <person name="La Ragione R."/>
            <person name="Hildebrand F."/>
            <person name="Pallen M.J."/>
        </authorList>
    </citation>
    <scope>NUCLEOTIDE SEQUENCE</scope>
    <source>
        <strain evidence="12">6276</strain>
    </source>
</reference>
<keyword evidence="6 10" id="KW-1133">Transmembrane helix</keyword>
<feature type="transmembrane region" description="Helical" evidence="10">
    <location>
        <begin position="299"/>
        <end position="320"/>
    </location>
</feature>
<keyword evidence="4 9" id="KW-0812">Transmembrane</keyword>
<evidence type="ECO:0000256" key="3">
    <source>
        <dbReference type="ARBA" id="ARBA00022475"/>
    </source>
</evidence>
<sequence>MDFVGLTIELLKILASFVGSYGLAIVVLTLIVRAALWPLNASQQRSMKMMQTLQPKLKAIQDRYKSNPQVMQQKMMEFYKEHKFNPMGGCLPLLIQMPIFILLYSALMNPAFIHAAGNSKFLFINRLDTTLRASAGISNDGKMGTSKYDTFIPGKVAKVYLPDEVLDNVKITKPKNALEVQGEIKPGENIDFKMSLDHLDLKFSQLDKIEKAEITITDINTKEMENITFKRQDGLLIASVPTVEIKKEFHWDVLALIVIFGITMWLSQKLIMSQTNKNKAELDPTQEAIQKSMGTFMPVMIIGTFVIVPIPAGVFIYLIVSNVVQVIQTLVINKQLDKEAAAKKVAASDGSKVIEAEIVDDKGNK</sequence>
<feature type="transmembrane region" description="Helical" evidence="10">
    <location>
        <begin position="249"/>
        <end position="267"/>
    </location>
</feature>
<proteinExistence type="inferred from homology"/>
<organism evidence="12 13">
    <name type="scientific">Candidatus Scatousia excrementigallinarum</name>
    <dbReference type="NCBI Taxonomy" id="2840935"/>
    <lineage>
        <taxon>Bacteria</taxon>
        <taxon>Candidatus Scatousia</taxon>
    </lineage>
</organism>
<dbReference type="InterPro" id="IPR047196">
    <property type="entry name" value="YidC_ALB_C"/>
</dbReference>
<evidence type="ECO:0000313" key="13">
    <source>
        <dbReference type="Proteomes" id="UP000823928"/>
    </source>
</evidence>
<feature type="transmembrane region" description="Helical" evidence="10">
    <location>
        <begin position="84"/>
        <end position="107"/>
    </location>
</feature>
<evidence type="ECO:0000256" key="1">
    <source>
        <dbReference type="ARBA" id="ARBA00004651"/>
    </source>
</evidence>
<keyword evidence="7 10" id="KW-0472">Membrane</keyword>
<dbReference type="GO" id="GO:0015031">
    <property type="term" value="P:protein transport"/>
    <property type="evidence" value="ECO:0007669"/>
    <property type="project" value="UniProtKB-KW"/>
</dbReference>